<evidence type="ECO:0000313" key="2">
    <source>
        <dbReference type="Proteomes" id="UP001201163"/>
    </source>
</evidence>
<organism evidence="1 2">
    <name type="scientific">Lactarius akahatsu</name>
    <dbReference type="NCBI Taxonomy" id="416441"/>
    <lineage>
        <taxon>Eukaryota</taxon>
        <taxon>Fungi</taxon>
        <taxon>Dikarya</taxon>
        <taxon>Basidiomycota</taxon>
        <taxon>Agaricomycotina</taxon>
        <taxon>Agaricomycetes</taxon>
        <taxon>Russulales</taxon>
        <taxon>Russulaceae</taxon>
        <taxon>Lactarius</taxon>
    </lineage>
</organism>
<name>A0AAD4L8V2_9AGAM</name>
<reference evidence="1" key="1">
    <citation type="submission" date="2022-01" db="EMBL/GenBank/DDBJ databases">
        <title>Comparative genomics reveals a dynamic genome evolution in the ectomycorrhizal milk-cap (Lactarius) mushrooms.</title>
        <authorList>
            <consortium name="DOE Joint Genome Institute"/>
            <person name="Lebreton A."/>
            <person name="Tang N."/>
            <person name="Kuo A."/>
            <person name="LaButti K."/>
            <person name="Drula E."/>
            <person name="Barry K."/>
            <person name="Clum A."/>
            <person name="Lipzen A."/>
            <person name="Mousain D."/>
            <person name="Ng V."/>
            <person name="Wang R."/>
            <person name="Wang X."/>
            <person name="Dai Y."/>
            <person name="Henrissat B."/>
            <person name="Grigoriev I.V."/>
            <person name="Guerin-Laguette A."/>
            <person name="Yu F."/>
            <person name="Martin F.M."/>
        </authorList>
    </citation>
    <scope>NUCLEOTIDE SEQUENCE</scope>
    <source>
        <strain evidence="1">QP</strain>
    </source>
</reference>
<dbReference type="Proteomes" id="UP001201163">
    <property type="component" value="Unassembled WGS sequence"/>
</dbReference>
<sequence>MPGGVPSRTEISCSEIPHVRVESDPQIRPRGSIAVRWYISKVLGKQLFAFKLHGAIKHAAVLMRNIIWYKYRHRTSKSEDSVLCTRSKALTNSQPFGGSKKKVVSRAHEGLLESGSLCGADDVALSAEDNRSQCQFVVAVCDELTKDFGNLNEAQSIGPMYDIIPTSLLRQQSTSEVVMEQAGKVMYESISQSYEVVESRDASIARSMLEQIRQADSLPWRIR</sequence>
<protein>
    <submittedName>
        <fullName evidence="1">Uncharacterized protein</fullName>
    </submittedName>
</protein>
<dbReference type="AlphaFoldDB" id="A0AAD4L8V2"/>
<dbReference type="EMBL" id="JAKELL010000083">
    <property type="protein sequence ID" value="KAH8983878.1"/>
    <property type="molecule type" value="Genomic_DNA"/>
</dbReference>
<proteinExistence type="predicted"/>
<evidence type="ECO:0000313" key="1">
    <source>
        <dbReference type="EMBL" id="KAH8983878.1"/>
    </source>
</evidence>
<gene>
    <name evidence="1" type="ORF">EDB92DRAFT_2106157</name>
</gene>
<keyword evidence="2" id="KW-1185">Reference proteome</keyword>
<comment type="caution">
    <text evidence="1">The sequence shown here is derived from an EMBL/GenBank/DDBJ whole genome shotgun (WGS) entry which is preliminary data.</text>
</comment>
<accession>A0AAD4L8V2</accession>